<dbReference type="RefSeq" id="WP_073153184.1">
    <property type="nucleotide sequence ID" value="NZ_FQYY01000009.1"/>
</dbReference>
<dbReference type="AlphaFoldDB" id="A0A1M6H551"/>
<dbReference type="OrthoDB" id="240921at2"/>
<dbReference type="Proteomes" id="UP000184225">
    <property type="component" value="Unassembled WGS sequence"/>
</dbReference>
<evidence type="ECO:0000313" key="2">
    <source>
        <dbReference type="Proteomes" id="UP000184225"/>
    </source>
</evidence>
<sequence>MLKYFLLLFVTISYSQVKKYSFYDDEGLINDKSLSVQIFKYQTSSSYLSDKEGEVNIEKSIIREADSIFLNFSFYRIELKPLDFSNSKIFVDKYLGLDEVVINANKPIIFLGPKNSIFSNPFYLDIPILLSINTVDLNKKKIKGIRVMFKKKVVGFEDVKLKNKDIDVYLYGFNKLPENYKIEGIDLLLQKSVKVPPKIRKWVEFSFNSEDINYHKYKYLAFGIHSKNGYISLKGGNCSSDLKLYRFNYDEKNNYWYNLAKDNIPVMQLILQ</sequence>
<keyword evidence="2" id="KW-1185">Reference proteome</keyword>
<organism evidence="1 2">
    <name type="scientific">Mesonia phycicola</name>
    <dbReference type="NCBI Taxonomy" id="579105"/>
    <lineage>
        <taxon>Bacteria</taxon>
        <taxon>Pseudomonadati</taxon>
        <taxon>Bacteroidota</taxon>
        <taxon>Flavobacteriia</taxon>
        <taxon>Flavobacteriales</taxon>
        <taxon>Flavobacteriaceae</taxon>
        <taxon>Mesonia</taxon>
    </lineage>
</organism>
<proteinExistence type="predicted"/>
<protein>
    <submittedName>
        <fullName evidence="1">Uncharacterized protein</fullName>
    </submittedName>
</protein>
<accession>A0A1M6H551</accession>
<gene>
    <name evidence="1" type="ORF">SAMN04488096_109130</name>
</gene>
<reference evidence="1 2" key="1">
    <citation type="submission" date="2016-11" db="EMBL/GenBank/DDBJ databases">
        <authorList>
            <person name="Jaros S."/>
            <person name="Januszkiewicz K."/>
            <person name="Wedrychowicz H."/>
        </authorList>
    </citation>
    <scope>NUCLEOTIDE SEQUENCE [LARGE SCALE GENOMIC DNA]</scope>
    <source>
        <strain evidence="1 2">DSM 21425</strain>
    </source>
</reference>
<dbReference type="STRING" id="579105.SAMN04488096_109130"/>
<dbReference type="EMBL" id="FQYY01000009">
    <property type="protein sequence ID" value="SHJ17308.1"/>
    <property type="molecule type" value="Genomic_DNA"/>
</dbReference>
<name>A0A1M6H551_9FLAO</name>
<evidence type="ECO:0000313" key="1">
    <source>
        <dbReference type="EMBL" id="SHJ17308.1"/>
    </source>
</evidence>